<keyword evidence="2" id="KW-1185">Reference proteome</keyword>
<comment type="caution">
    <text evidence="1">The sequence shown here is derived from an EMBL/GenBank/DDBJ whole genome shotgun (WGS) entry which is preliminary data.</text>
</comment>
<accession>A0A7I8VQ31</accession>
<dbReference type="EMBL" id="CAJFCJ010000008">
    <property type="protein sequence ID" value="CAD5118416.1"/>
    <property type="molecule type" value="Genomic_DNA"/>
</dbReference>
<gene>
    <name evidence="1" type="ORF">DGYR_LOCUS6792</name>
</gene>
<sequence length="99" mass="11193">MMGGPCESTGEYMYLTEKYFMNQTKSESLFGPMGNDVGKTLAHKEDDGFYSGYYVSFYGNGLYSFKLEVESNNEIEIISHRRSYGVGAPPVYFDASKYV</sequence>
<reference evidence="1 2" key="1">
    <citation type="submission" date="2020-08" db="EMBL/GenBank/DDBJ databases">
        <authorList>
            <person name="Hejnol A."/>
        </authorList>
    </citation>
    <scope>NUCLEOTIDE SEQUENCE [LARGE SCALE GENOMIC DNA]</scope>
</reference>
<evidence type="ECO:0000313" key="2">
    <source>
        <dbReference type="Proteomes" id="UP000549394"/>
    </source>
</evidence>
<organism evidence="1 2">
    <name type="scientific">Dimorphilus gyrociliatus</name>
    <dbReference type="NCBI Taxonomy" id="2664684"/>
    <lineage>
        <taxon>Eukaryota</taxon>
        <taxon>Metazoa</taxon>
        <taxon>Spiralia</taxon>
        <taxon>Lophotrochozoa</taxon>
        <taxon>Annelida</taxon>
        <taxon>Polychaeta</taxon>
        <taxon>Polychaeta incertae sedis</taxon>
        <taxon>Dinophilidae</taxon>
        <taxon>Dimorphilus</taxon>
    </lineage>
</organism>
<protein>
    <submittedName>
        <fullName evidence="1">DgyrCDS7126</fullName>
    </submittedName>
</protein>
<evidence type="ECO:0000313" key="1">
    <source>
        <dbReference type="EMBL" id="CAD5118416.1"/>
    </source>
</evidence>
<dbReference type="AlphaFoldDB" id="A0A7I8VQ31"/>
<dbReference type="Proteomes" id="UP000549394">
    <property type="component" value="Unassembled WGS sequence"/>
</dbReference>
<proteinExistence type="predicted"/>
<name>A0A7I8VQ31_9ANNE</name>